<reference evidence="3" key="1">
    <citation type="submission" date="2016-11" db="EMBL/GenBank/DDBJ databases">
        <authorList>
            <person name="Varghese N."/>
            <person name="Submissions S."/>
        </authorList>
    </citation>
    <scope>NUCLEOTIDE SEQUENCE [LARGE SCALE GENOMIC DNA]</scope>
    <source>
        <strain evidence="3">DSM 26884</strain>
    </source>
</reference>
<dbReference type="InterPro" id="IPR029044">
    <property type="entry name" value="Nucleotide-diphossugar_trans"/>
</dbReference>
<protein>
    <submittedName>
        <fullName evidence="2">Glycosyl transferase family 2</fullName>
    </submittedName>
</protein>
<dbReference type="RefSeq" id="WP_081795784.1">
    <property type="nucleotide sequence ID" value="NZ_FQZN01000020.1"/>
</dbReference>
<dbReference type="EMBL" id="FQZN01000020">
    <property type="protein sequence ID" value="SHJ27478.1"/>
    <property type="molecule type" value="Genomic_DNA"/>
</dbReference>
<dbReference type="InterPro" id="IPR001173">
    <property type="entry name" value="Glyco_trans_2-like"/>
</dbReference>
<accession>A0A1M6HZ16</accession>
<gene>
    <name evidence="2" type="ORF">SAMN05444350_12073</name>
</gene>
<feature type="domain" description="Glycosyltransferase 2-like" evidence="1">
    <location>
        <begin position="16"/>
        <end position="145"/>
    </location>
</feature>
<evidence type="ECO:0000313" key="2">
    <source>
        <dbReference type="EMBL" id="SHJ27478.1"/>
    </source>
</evidence>
<dbReference type="SUPFAM" id="SSF53448">
    <property type="entry name" value="Nucleotide-diphospho-sugar transferases"/>
    <property type="match status" value="1"/>
</dbReference>
<dbReference type="CDD" id="cd00761">
    <property type="entry name" value="Glyco_tranf_GTA_type"/>
    <property type="match status" value="1"/>
</dbReference>
<dbReference type="Pfam" id="PF00535">
    <property type="entry name" value="Glycos_transf_2"/>
    <property type="match status" value="1"/>
</dbReference>
<keyword evidence="3" id="KW-1185">Reference proteome</keyword>
<dbReference type="Proteomes" id="UP000184192">
    <property type="component" value="Unassembled WGS sequence"/>
</dbReference>
<dbReference type="GeneID" id="92713262"/>
<evidence type="ECO:0000259" key="1">
    <source>
        <dbReference type="Pfam" id="PF00535"/>
    </source>
</evidence>
<name>A0A1M6HZ16_9BACE</name>
<dbReference type="Gene3D" id="3.90.550.10">
    <property type="entry name" value="Spore Coat Polysaccharide Biosynthesis Protein SpsA, Chain A"/>
    <property type="match status" value="1"/>
</dbReference>
<evidence type="ECO:0000313" key="3">
    <source>
        <dbReference type="Proteomes" id="UP000184192"/>
    </source>
</evidence>
<dbReference type="PANTHER" id="PTHR22916">
    <property type="entry name" value="GLYCOSYLTRANSFERASE"/>
    <property type="match status" value="1"/>
</dbReference>
<sequence length="267" mass="30617">MGIISTENNLTDIFVSIVIPMYNSEQYISACLNTCINQTHSAIEVLVVDDGSTDQSLEIVKKYQCKDERIHVVSQSNKGLVETRKVGVKNALYDLIVFLDSDDTLENDAISLLIKQYIKTGADLVLANFLVETENKKLIFEQYNTYQYGLTAEGVLKSVLIKDAAPTIWGKLIKKDVFLQTNTPSDITIGEDVVTLFQILLNKSLKISYIDDCIYHYIQRPSSMVNKKSKLIVDKRLKLLEWIDNYYCINLKSTCQYERCYYFFYSQ</sequence>
<dbReference type="GO" id="GO:0016758">
    <property type="term" value="F:hexosyltransferase activity"/>
    <property type="evidence" value="ECO:0007669"/>
    <property type="project" value="UniProtKB-ARBA"/>
</dbReference>
<dbReference type="PANTHER" id="PTHR22916:SF3">
    <property type="entry name" value="UDP-GLCNAC:BETAGAL BETA-1,3-N-ACETYLGLUCOSAMINYLTRANSFERASE-LIKE PROTEIN 1"/>
    <property type="match status" value="1"/>
</dbReference>
<proteinExistence type="predicted"/>
<keyword evidence="2" id="KW-0808">Transferase</keyword>
<organism evidence="2 3">
    <name type="scientific">Bacteroides stercorirosoris</name>
    <dbReference type="NCBI Taxonomy" id="871324"/>
    <lineage>
        <taxon>Bacteria</taxon>
        <taxon>Pseudomonadati</taxon>
        <taxon>Bacteroidota</taxon>
        <taxon>Bacteroidia</taxon>
        <taxon>Bacteroidales</taxon>
        <taxon>Bacteroidaceae</taxon>
        <taxon>Bacteroides</taxon>
    </lineage>
</organism>
<dbReference type="AlphaFoldDB" id="A0A1M6HZ16"/>